<keyword evidence="4" id="KW-0274">FAD</keyword>
<dbReference type="InterPro" id="IPR023032">
    <property type="entry name" value="tRNA_MAMT_biosynth_bifunc_MnmC"/>
</dbReference>
<evidence type="ECO:0000313" key="8">
    <source>
        <dbReference type="Proteomes" id="UP000600865"/>
    </source>
</evidence>
<comment type="similarity">
    <text evidence="4">In the C-terminal section; belongs to the DAO family.</text>
</comment>
<feature type="region of interest" description="FAD-dependent cmnm(5)s(2)U34 oxidoreductase" evidence="4">
    <location>
        <begin position="257"/>
        <end position="567"/>
    </location>
</feature>
<evidence type="ECO:0000256" key="2">
    <source>
        <dbReference type="ARBA" id="ARBA00023002"/>
    </source>
</evidence>
<evidence type="ECO:0000256" key="3">
    <source>
        <dbReference type="ARBA" id="ARBA00023268"/>
    </source>
</evidence>
<keyword evidence="8" id="KW-1185">Reference proteome</keyword>
<feature type="region of interest" description="tRNA (mnm(5)s(2)U34)-methyltransferase" evidence="4">
    <location>
        <begin position="1"/>
        <end position="237"/>
    </location>
</feature>
<reference evidence="7 8" key="1">
    <citation type="journal article" date="2014" name="Int. J. Syst. Evol. Microbiol.">
        <title>Complete genome sequence of Corynebacterium casei LMG S-19264T (=DSM 44701T), isolated from a smear-ripened cheese.</title>
        <authorList>
            <consortium name="US DOE Joint Genome Institute (JGI-PGF)"/>
            <person name="Walter F."/>
            <person name="Albersmeier A."/>
            <person name="Kalinowski J."/>
            <person name="Ruckert C."/>
        </authorList>
    </citation>
    <scope>NUCLEOTIDE SEQUENCE [LARGE SCALE GENOMIC DNA]</scope>
    <source>
        <strain evidence="7 8">KCTC 23968</strain>
    </source>
</reference>
<name>A0A918KTK4_9PROT</name>
<feature type="domain" description="FAD dependent oxidoreductase" evidence="5">
    <location>
        <begin position="396"/>
        <end position="542"/>
    </location>
</feature>
<keyword evidence="4" id="KW-0285">Flavoprotein</keyword>
<dbReference type="Proteomes" id="UP000600865">
    <property type="component" value="Unassembled WGS sequence"/>
</dbReference>
<dbReference type="GO" id="GO:0050660">
    <property type="term" value="F:flavin adenine dinucleotide binding"/>
    <property type="evidence" value="ECO:0007669"/>
    <property type="project" value="UniProtKB-UniRule"/>
</dbReference>
<dbReference type="Gene3D" id="3.50.50.60">
    <property type="entry name" value="FAD/NAD(P)-binding domain"/>
    <property type="match status" value="1"/>
</dbReference>
<comment type="subcellular location">
    <subcellularLocation>
        <location evidence="4">Cytoplasm</location>
    </subcellularLocation>
</comment>
<organism evidence="7 8">
    <name type="scientific">Litorimonas cladophorae</name>
    <dbReference type="NCBI Taxonomy" id="1220491"/>
    <lineage>
        <taxon>Bacteria</taxon>
        <taxon>Pseudomonadati</taxon>
        <taxon>Pseudomonadota</taxon>
        <taxon>Alphaproteobacteria</taxon>
        <taxon>Maricaulales</taxon>
        <taxon>Robiginitomaculaceae</taxon>
    </lineage>
</organism>
<evidence type="ECO:0000256" key="4">
    <source>
        <dbReference type="HAMAP-Rule" id="MF_01102"/>
    </source>
</evidence>
<proteinExistence type="inferred from homology"/>
<dbReference type="InterPro" id="IPR029063">
    <property type="entry name" value="SAM-dependent_MTases_sf"/>
</dbReference>
<dbReference type="NCBIfam" id="NF033855">
    <property type="entry name" value="tRNA_MNMC2"/>
    <property type="match status" value="1"/>
</dbReference>
<dbReference type="Pfam" id="PF05430">
    <property type="entry name" value="Methyltransf_30"/>
    <property type="match status" value="1"/>
</dbReference>
<dbReference type="SUPFAM" id="SSF51971">
    <property type="entry name" value="Nucleotide-binding domain"/>
    <property type="match status" value="1"/>
</dbReference>
<dbReference type="InterPro" id="IPR047785">
    <property type="entry name" value="tRNA_MNMC2"/>
</dbReference>
<dbReference type="RefSeq" id="WP_189586700.1">
    <property type="nucleotide sequence ID" value="NZ_BMYV01000003.1"/>
</dbReference>
<comment type="function">
    <text evidence="4">Catalyzes the last two steps in the biosynthesis of 5-methylaminomethyl-2-thiouridine (mnm(5)s(2)U) at the wobble position (U34) in tRNA. Catalyzes the FAD-dependent demodification of cmnm(5)s(2)U34 to nm(5)s(2)U34, followed by the transfer of a methyl group from S-adenosyl-L-methionine to nm(5)s(2)U34, to form mnm(5)s(2)U34.</text>
</comment>
<comment type="similarity">
    <text evidence="4">In the N-terminal section; belongs to the methyltransferase superfamily. tRNA (mnm(5)s(2)U34)-methyltransferase family.</text>
</comment>
<evidence type="ECO:0000259" key="6">
    <source>
        <dbReference type="Pfam" id="PF05430"/>
    </source>
</evidence>
<dbReference type="PANTHER" id="PTHR39963:SF1">
    <property type="entry name" value="MNMC-LIKE METHYLTRANSFERASE DOMAIN-CONTAINING PROTEIN"/>
    <property type="match status" value="1"/>
</dbReference>
<evidence type="ECO:0000259" key="5">
    <source>
        <dbReference type="Pfam" id="PF01266"/>
    </source>
</evidence>
<gene>
    <name evidence="4 7" type="primary">mnmC</name>
    <name evidence="7" type="ORF">GCM10011309_24930</name>
</gene>
<protein>
    <recommendedName>
        <fullName evidence="4">tRNA 5-methylaminomethyl-2-thiouridine biosynthesis bifunctional protein MnmC</fullName>
        <shortName evidence="4">tRNA mnm(5)s(2)U biosynthesis bifunctional protein</shortName>
    </recommendedName>
    <domain>
        <recommendedName>
            <fullName evidence="4">tRNA (mnm(5)s(2)U34)-methyltransferase</fullName>
            <ecNumber evidence="4">2.1.1.61</ecNumber>
        </recommendedName>
    </domain>
    <domain>
        <recommendedName>
            <fullName evidence="4">FAD-dependent cmnm(5)s(2)U34 oxidoreductase</fullName>
            <ecNumber evidence="4">1.5.-.-</ecNumber>
        </recommendedName>
    </domain>
</protein>
<dbReference type="GO" id="GO:0004808">
    <property type="term" value="F:tRNA (5-methylaminomethyl-2-thiouridylate)(34)-methyltransferase activity"/>
    <property type="evidence" value="ECO:0007669"/>
    <property type="project" value="UniProtKB-EC"/>
</dbReference>
<keyword evidence="4" id="KW-0819">tRNA processing</keyword>
<dbReference type="HAMAP" id="MF_01102">
    <property type="entry name" value="MnmC"/>
    <property type="match status" value="1"/>
</dbReference>
<evidence type="ECO:0000256" key="1">
    <source>
        <dbReference type="ARBA" id="ARBA00022691"/>
    </source>
</evidence>
<evidence type="ECO:0000313" key="7">
    <source>
        <dbReference type="EMBL" id="GGX73846.1"/>
    </source>
</evidence>
<dbReference type="EC" id="2.1.1.61" evidence="4"/>
<keyword evidence="4" id="KW-0489">Methyltransferase</keyword>
<dbReference type="Gene3D" id="3.40.50.150">
    <property type="entry name" value="Vaccinia Virus protein VP39"/>
    <property type="match status" value="1"/>
</dbReference>
<dbReference type="InterPro" id="IPR008471">
    <property type="entry name" value="MnmC-like_methylTransf"/>
</dbReference>
<dbReference type="PANTHER" id="PTHR39963">
    <property type="entry name" value="SLL0983 PROTEIN"/>
    <property type="match status" value="1"/>
</dbReference>
<keyword evidence="3 4" id="KW-0511">Multifunctional enzyme</keyword>
<dbReference type="InterPro" id="IPR006076">
    <property type="entry name" value="FAD-dep_OxRdtase"/>
</dbReference>
<dbReference type="InterPro" id="IPR036188">
    <property type="entry name" value="FAD/NAD-bd_sf"/>
</dbReference>
<sequence length="567" mass="61882">MPQPCPLTQTPAADLNWSEAEAPVATTFGDVYFSTDGGLEESRVVFLSGCGLPEAWESKPVFTIAELGFGSGLNFLAAWQMWNRTKSPSQRLHFVSVEKFPFDKVQLERALKAWSDLTPYSERLIAAWPGRVRGIHRLEFGSITLTLIHDDVINALEQTDGLKANAWFLDGFNPSGNPMMWSSDVMYAIAGQSAAGAKLATFSVAGAVRRALGDAGFIVKKMPGFGKKRHRLEAELSPDYPVASTTAHPPIKKALIVGAGIAGRSLARALKTRGIPFQIIDDRNHPAASGNPLALVKPRFDLQDRPESRFFLSAYLHALRSYPETAVLERGVTQLPKLQKDKARFEKLVLQAALGENHMFLADGALEIESALVIDPSRIFSDVEVLDKSYDEATAKSQYSHVFLAAGYGLKSLAPELHLRLSRGQLSWSEPVSEKPLAYGGYVANIDGAALVGATHDRLDDRDPFALRAEDDARNLAALAEVLNKPVAPLDRPSRASVRVTSRDTLPILANLSTDPDCAIWAITGLGSRGFTFAPLLAEALVAHLCNEVGPLDRQVRALFEARTRYE</sequence>
<keyword evidence="2 4" id="KW-0560">Oxidoreductase</keyword>
<dbReference type="GO" id="GO:0032259">
    <property type="term" value="P:methylation"/>
    <property type="evidence" value="ECO:0007669"/>
    <property type="project" value="UniProtKB-KW"/>
</dbReference>
<dbReference type="EMBL" id="BMYV01000003">
    <property type="protein sequence ID" value="GGX73846.1"/>
    <property type="molecule type" value="Genomic_DNA"/>
</dbReference>
<dbReference type="EC" id="1.5.-.-" evidence="4"/>
<dbReference type="Pfam" id="PF01266">
    <property type="entry name" value="DAO"/>
    <property type="match status" value="1"/>
</dbReference>
<keyword evidence="4" id="KW-0808">Transferase</keyword>
<dbReference type="GO" id="GO:0005737">
    <property type="term" value="C:cytoplasm"/>
    <property type="evidence" value="ECO:0007669"/>
    <property type="project" value="UniProtKB-SubCell"/>
</dbReference>
<dbReference type="GO" id="GO:0002097">
    <property type="term" value="P:tRNA wobble base modification"/>
    <property type="evidence" value="ECO:0007669"/>
    <property type="project" value="UniProtKB-UniRule"/>
</dbReference>
<keyword evidence="1 4" id="KW-0949">S-adenosyl-L-methionine</keyword>
<dbReference type="GO" id="GO:0016645">
    <property type="term" value="F:oxidoreductase activity, acting on the CH-NH group of donors"/>
    <property type="evidence" value="ECO:0007669"/>
    <property type="project" value="InterPro"/>
</dbReference>
<comment type="cofactor">
    <cofactor evidence="4">
        <name>FAD</name>
        <dbReference type="ChEBI" id="CHEBI:57692"/>
    </cofactor>
</comment>
<keyword evidence="4" id="KW-0963">Cytoplasm</keyword>
<dbReference type="AlphaFoldDB" id="A0A918KTK4"/>
<feature type="domain" description="MnmC-like methyltransferase" evidence="6">
    <location>
        <begin position="117"/>
        <end position="235"/>
    </location>
</feature>
<comment type="caution">
    <text evidence="7">The sequence shown here is derived from an EMBL/GenBank/DDBJ whole genome shotgun (WGS) entry which is preliminary data.</text>
</comment>
<comment type="catalytic activity">
    <reaction evidence="4">
        <text>5-aminomethyl-2-thiouridine(34) in tRNA + S-adenosyl-L-methionine = 5-methylaminomethyl-2-thiouridine(34) in tRNA + S-adenosyl-L-homocysteine + H(+)</text>
        <dbReference type="Rhea" id="RHEA:19569"/>
        <dbReference type="Rhea" id="RHEA-COMP:10195"/>
        <dbReference type="Rhea" id="RHEA-COMP:10197"/>
        <dbReference type="ChEBI" id="CHEBI:15378"/>
        <dbReference type="ChEBI" id="CHEBI:57856"/>
        <dbReference type="ChEBI" id="CHEBI:59789"/>
        <dbReference type="ChEBI" id="CHEBI:74454"/>
        <dbReference type="ChEBI" id="CHEBI:74455"/>
        <dbReference type="EC" id="2.1.1.61"/>
    </reaction>
</comment>
<accession>A0A918KTK4</accession>
<dbReference type="Gene3D" id="3.30.9.10">
    <property type="entry name" value="D-Amino Acid Oxidase, subunit A, domain 2"/>
    <property type="match status" value="1"/>
</dbReference>